<gene>
    <name evidence="1" type="ORF">BWI75_23580</name>
</gene>
<dbReference type="EMBL" id="NAPY01000066">
    <property type="protein sequence ID" value="MUL39196.1"/>
    <property type="molecule type" value="Genomic_DNA"/>
</dbReference>
<proteinExistence type="predicted"/>
<protein>
    <recommendedName>
        <fullName evidence="3">SWIM-type domain-containing protein</fullName>
    </recommendedName>
</protein>
<keyword evidence="2" id="KW-1185">Reference proteome</keyword>
<dbReference type="OrthoDB" id="9911755at2"/>
<dbReference type="Proteomes" id="UP000441797">
    <property type="component" value="Unassembled WGS sequence"/>
</dbReference>
<accession>A0A6N8G679</accession>
<dbReference type="AlphaFoldDB" id="A0A6N8G679"/>
<evidence type="ECO:0008006" key="3">
    <source>
        <dbReference type="Google" id="ProtNLM"/>
    </source>
</evidence>
<dbReference type="RefSeq" id="WP_105219631.1">
    <property type="nucleotide sequence ID" value="NZ_CAWNSU010000042.1"/>
</dbReference>
<name>A0A6N8G679_9CHRO</name>
<evidence type="ECO:0000313" key="1">
    <source>
        <dbReference type="EMBL" id="MUL39196.1"/>
    </source>
</evidence>
<reference evidence="1 2" key="1">
    <citation type="journal article" date="2019" name="Front. Microbiol.">
        <title>Genomic Features for Desiccation Tolerance and Sugar Biosynthesis in the Extremophile Gloeocapsopsis sp. UTEX B3054.</title>
        <authorList>
            <person name="Urrejola C."/>
            <person name="Alcorta J."/>
            <person name="Salas L."/>
            <person name="Vasquez M."/>
            <person name="Polz M.F."/>
            <person name="Vicuna R."/>
            <person name="Diez B."/>
        </authorList>
    </citation>
    <scope>NUCLEOTIDE SEQUENCE [LARGE SCALE GENOMIC DNA]</scope>
    <source>
        <strain evidence="1 2">1H9</strain>
    </source>
</reference>
<evidence type="ECO:0000313" key="2">
    <source>
        <dbReference type="Proteomes" id="UP000441797"/>
    </source>
</evidence>
<comment type="caution">
    <text evidence="1">The sequence shown here is derived from an EMBL/GenBank/DDBJ whole genome shotgun (WGS) entry which is preliminary data.</text>
</comment>
<sequence length="219" mass="24816">MHSIEDTSAIATTALHCDSELPTFLPQGITKVERVGMTRNASRTPYVVYWVGERRCCTFFKRRLFFKLLKVLVAIAHSTISAVKNVETTEWGGLKIKSTTEAWILARAQVNKFFYNYHQAVFEQVTLSFQPEHAITSDRSGRDYTITSHNNRDTCLCQNLYDSCPHRIIATLALLPLGFTTVTAYLASKNQNKTTGILEGWYHKIADNCTYHTTAIATR</sequence>
<organism evidence="1 2">
    <name type="scientific">Gloeocapsopsis dulcis AAB1 = 1H9</name>
    <dbReference type="NCBI Taxonomy" id="1433147"/>
    <lineage>
        <taxon>Bacteria</taxon>
        <taxon>Bacillati</taxon>
        <taxon>Cyanobacteriota</taxon>
        <taxon>Cyanophyceae</taxon>
        <taxon>Oscillatoriophycideae</taxon>
        <taxon>Chroococcales</taxon>
        <taxon>Chroococcaceae</taxon>
        <taxon>Gloeocapsopsis</taxon>
        <taxon>Gloeocapsopsis dulcis</taxon>
    </lineage>
</organism>